<name>A0ABP7ERK5_9STAP</name>
<gene>
    <name evidence="2" type="ORF">GCM10022378_08500</name>
</gene>
<organism evidence="2 3">
    <name type="scientific">Salinicoccus jeotgali</name>
    <dbReference type="NCBI Taxonomy" id="381634"/>
    <lineage>
        <taxon>Bacteria</taxon>
        <taxon>Bacillati</taxon>
        <taxon>Bacillota</taxon>
        <taxon>Bacilli</taxon>
        <taxon>Bacillales</taxon>
        <taxon>Staphylococcaceae</taxon>
        <taxon>Salinicoccus</taxon>
    </lineage>
</organism>
<dbReference type="Proteomes" id="UP001500920">
    <property type="component" value="Unassembled WGS sequence"/>
</dbReference>
<evidence type="ECO:0000256" key="1">
    <source>
        <dbReference type="SAM" id="MobiDB-lite"/>
    </source>
</evidence>
<reference evidence="3" key="1">
    <citation type="journal article" date="2019" name="Int. J. Syst. Evol. Microbiol.">
        <title>The Global Catalogue of Microorganisms (GCM) 10K type strain sequencing project: providing services to taxonomists for standard genome sequencing and annotation.</title>
        <authorList>
            <consortium name="The Broad Institute Genomics Platform"/>
            <consortium name="The Broad Institute Genome Sequencing Center for Infectious Disease"/>
            <person name="Wu L."/>
            <person name="Ma J."/>
        </authorList>
    </citation>
    <scope>NUCLEOTIDE SEQUENCE [LARGE SCALE GENOMIC DNA]</scope>
    <source>
        <strain evidence="3">JCM 16981</strain>
    </source>
</reference>
<proteinExistence type="predicted"/>
<keyword evidence="3" id="KW-1185">Reference proteome</keyword>
<dbReference type="EMBL" id="BAABCK010000017">
    <property type="protein sequence ID" value="GAA3720760.1"/>
    <property type="molecule type" value="Genomic_DNA"/>
</dbReference>
<dbReference type="RefSeq" id="WP_344701750.1">
    <property type="nucleotide sequence ID" value="NZ_BAABCK010000017.1"/>
</dbReference>
<comment type="caution">
    <text evidence="2">The sequence shown here is derived from an EMBL/GenBank/DDBJ whole genome shotgun (WGS) entry which is preliminary data.</text>
</comment>
<evidence type="ECO:0000313" key="3">
    <source>
        <dbReference type="Proteomes" id="UP001500920"/>
    </source>
</evidence>
<protein>
    <submittedName>
        <fullName evidence="2">Uncharacterized protein</fullName>
    </submittedName>
</protein>
<evidence type="ECO:0000313" key="2">
    <source>
        <dbReference type="EMBL" id="GAA3720760.1"/>
    </source>
</evidence>
<accession>A0ABP7ERK5</accession>
<feature type="region of interest" description="Disordered" evidence="1">
    <location>
        <begin position="39"/>
        <end position="60"/>
    </location>
</feature>
<sequence>MNKKRVTYSTNPHLDELMKRYERLGYNVSREEIEKRRKTIEQKKQYQQKKNDKKEPFIIK</sequence>